<dbReference type="AlphaFoldDB" id="A0AB40BKS0"/>
<dbReference type="Pfam" id="PF06880">
    <property type="entry name" value="DUF1262"/>
    <property type="match status" value="1"/>
</dbReference>
<dbReference type="RefSeq" id="XP_039127719.1">
    <property type="nucleotide sequence ID" value="XM_039271785.1"/>
</dbReference>
<dbReference type="Proteomes" id="UP001515500">
    <property type="component" value="Chromosome 6"/>
</dbReference>
<dbReference type="GeneID" id="120263803"/>
<organism evidence="1 2">
    <name type="scientific">Dioscorea cayennensis subsp. rotundata</name>
    <name type="common">White Guinea yam</name>
    <name type="synonym">Dioscorea rotundata</name>
    <dbReference type="NCBI Taxonomy" id="55577"/>
    <lineage>
        <taxon>Eukaryota</taxon>
        <taxon>Viridiplantae</taxon>
        <taxon>Streptophyta</taxon>
        <taxon>Embryophyta</taxon>
        <taxon>Tracheophyta</taxon>
        <taxon>Spermatophyta</taxon>
        <taxon>Magnoliopsida</taxon>
        <taxon>Liliopsida</taxon>
        <taxon>Dioscoreales</taxon>
        <taxon>Dioscoreaceae</taxon>
        <taxon>Dioscorea</taxon>
    </lineage>
</organism>
<sequence length="390" mass="44820">MYVTRPLSLYNNNPNFLSAPPPEGPGSGILVIQDEAAEAEAVCCLGLCEDSRIYKLPFPQNRKTVISYTHTTGAGAHQGTSHSHHQTSHDEVYFIPVTGQPLSSNVYYAIMADGRHKGKTATSSREEDMGTCLCFNFVNDTKPLSFDPTNTYQQVEIIPRGRRFTAKAVAQDGFPPHFLRRKGWRANTSIPRSFVLEGEANGVDMALRRRLPDFGSHVVVGKWYTPFIFIKEGDRLKDQMKKSMYYEVTLEQFWEEIYGCNFHGENKVQVSVSVRREMALLNGNEVVEDEVNMVDNFIWFKGVNSRESGLGLSMVVWERMRWEENRLGWVMSGRENKVKKVDRVEEFEGDVWRRFSCYVLVERFVFKRMGGSLAFTYDFKHVDKIRVTWE</sequence>
<accession>A0AB40BKS0</accession>
<keyword evidence="1" id="KW-1185">Reference proteome</keyword>
<dbReference type="InterPro" id="IPR010683">
    <property type="entry name" value="DUF1262"/>
</dbReference>
<name>A0AB40BKS0_DIOCR</name>
<reference evidence="2" key="1">
    <citation type="submission" date="2025-08" db="UniProtKB">
        <authorList>
            <consortium name="RefSeq"/>
        </authorList>
    </citation>
    <scope>IDENTIFICATION</scope>
</reference>
<gene>
    <name evidence="2" type="primary">LOC120263803</name>
</gene>
<proteinExistence type="predicted"/>
<dbReference type="PANTHER" id="PTHR31050">
    <property type="entry name" value="OS08G0413200 PROTEIN"/>
    <property type="match status" value="1"/>
</dbReference>
<protein>
    <submittedName>
        <fullName evidence="2">Uncharacterized protein LOC120263803</fullName>
    </submittedName>
</protein>
<evidence type="ECO:0000313" key="2">
    <source>
        <dbReference type="RefSeq" id="XP_039127719.1"/>
    </source>
</evidence>
<evidence type="ECO:0000313" key="1">
    <source>
        <dbReference type="Proteomes" id="UP001515500"/>
    </source>
</evidence>
<dbReference type="PANTHER" id="PTHR31050:SF3">
    <property type="entry name" value="OS08G0412800 PROTEIN"/>
    <property type="match status" value="1"/>
</dbReference>